<proteinExistence type="predicted"/>
<protein>
    <submittedName>
        <fullName evidence="1">Uncharacterized protein</fullName>
    </submittedName>
</protein>
<dbReference type="Proteomes" id="UP000282311">
    <property type="component" value="Unassembled WGS sequence"/>
</dbReference>
<organism evidence="1 2">
    <name type="scientific">Paenibacillus ginsengarvi</name>
    <dbReference type="NCBI Taxonomy" id="400777"/>
    <lineage>
        <taxon>Bacteria</taxon>
        <taxon>Bacillati</taxon>
        <taxon>Bacillota</taxon>
        <taxon>Bacilli</taxon>
        <taxon>Bacillales</taxon>
        <taxon>Paenibacillaceae</taxon>
        <taxon>Paenibacillus</taxon>
    </lineage>
</organism>
<reference evidence="1 2" key="1">
    <citation type="journal article" date="2007" name="Int. J. Syst. Evol. Microbiol.">
        <title>Paenibacillus ginsengarvi sp. nov., isolated from soil from ginseng cultivation.</title>
        <authorList>
            <person name="Yoon M.H."/>
            <person name="Ten L.N."/>
            <person name="Im W.T."/>
        </authorList>
    </citation>
    <scope>NUCLEOTIDE SEQUENCE [LARGE SCALE GENOMIC DNA]</scope>
    <source>
        <strain evidence="1 2">KCTC 13059</strain>
    </source>
</reference>
<name>A0A3B0CIT5_9BACL</name>
<dbReference type="RefSeq" id="WP_120747116.1">
    <property type="nucleotide sequence ID" value="NZ_RBAH01000006.1"/>
</dbReference>
<sequence>MPYVLKHVSSSELFACKLINRYDLTYYGVKDWDDETTAQSDKTPFLAARGEENAEEWNVVELDEMKLKMANVKLRNDPSFRLFLNDDGTYRVERRE</sequence>
<comment type="caution">
    <text evidence="1">The sequence shown here is derived from an EMBL/GenBank/DDBJ whole genome shotgun (WGS) entry which is preliminary data.</text>
</comment>
<dbReference type="AlphaFoldDB" id="A0A3B0CIT5"/>
<accession>A0A3B0CIT5</accession>
<dbReference type="EMBL" id="RBAH01000006">
    <property type="protein sequence ID" value="RKN84910.1"/>
    <property type="molecule type" value="Genomic_DNA"/>
</dbReference>
<evidence type="ECO:0000313" key="1">
    <source>
        <dbReference type="EMBL" id="RKN84910.1"/>
    </source>
</evidence>
<keyword evidence="2" id="KW-1185">Reference proteome</keyword>
<evidence type="ECO:0000313" key="2">
    <source>
        <dbReference type="Proteomes" id="UP000282311"/>
    </source>
</evidence>
<gene>
    <name evidence="1" type="ORF">D7M11_10285</name>
</gene>